<dbReference type="InterPro" id="IPR009875">
    <property type="entry name" value="PilZ_domain"/>
</dbReference>
<dbReference type="Proteomes" id="UP000282977">
    <property type="component" value="Unassembled WGS sequence"/>
</dbReference>
<dbReference type="RefSeq" id="WP_127690017.1">
    <property type="nucleotide sequence ID" value="NZ_RZUL01000002.1"/>
</dbReference>
<dbReference type="AlphaFoldDB" id="A0A437J9A6"/>
<sequence>MGIHKTFTTETSRSDQRHNVLIGVKLRRPGETWFTSRVSDLSPTGFRIQTFVKLAPGMDLWIMLPGFEGRRAQVMWARDHEAGCNFERPLHPAIFDHIIRLAKVRNSTASKPL</sequence>
<reference evidence="2 3" key="1">
    <citation type="submission" date="2019-01" db="EMBL/GenBank/DDBJ databases">
        <authorList>
            <person name="Chen W.-M."/>
        </authorList>
    </citation>
    <scope>NUCLEOTIDE SEQUENCE [LARGE SCALE GENOMIC DNA]</scope>
    <source>
        <strain evidence="2 3">TLA-22</strain>
    </source>
</reference>
<dbReference type="EMBL" id="RZUL01000002">
    <property type="protein sequence ID" value="RVT41902.1"/>
    <property type="molecule type" value="Genomic_DNA"/>
</dbReference>
<comment type="caution">
    <text evidence="2">The sequence shown here is derived from an EMBL/GenBank/DDBJ whole genome shotgun (WGS) entry which is preliminary data.</text>
</comment>
<dbReference type="GO" id="GO:0035438">
    <property type="term" value="F:cyclic-di-GMP binding"/>
    <property type="evidence" value="ECO:0007669"/>
    <property type="project" value="InterPro"/>
</dbReference>
<organism evidence="2 3">
    <name type="scientific">Sphingobium algorifonticola</name>
    <dbReference type="NCBI Taxonomy" id="2008318"/>
    <lineage>
        <taxon>Bacteria</taxon>
        <taxon>Pseudomonadati</taxon>
        <taxon>Pseudomonadota</taxon>
        <taxon>Alphaproteobacteria</taxon>
        <taxon>Sphingomonadales</taxon>
        <taxon>Sphingomonadaceae</taxon>
        <taxon>Sphingobium</taxon>
    </lineage>
</organism>
<dbReference type="SUPFAM" id="SSF141371">
    <property type="entry name" value="PilZ domain-like"/>
    <property type="match status" value="1"/>
</dbReference>
<keyword evidence="3" id="KW-1185">Reference proteome</keyword>
<accession>A0A437J9A6</accession>
<dbReference type="Pfam" id="PF07238">
    <property type="entry name" value="PilZ"/>
    <property type="match status" value="1"/>
</dbReference>
<evidence type="ECO:0000313" key="2">
    <source>
        <dbReference type="EMBL" id="RVT41902.1"/>
    </source>
</evidence>
<proteinExistence type="predicted"/>
<feature type="domain" description="PilZ" evidence="1">
    <location>
        <begin position="13"/>
        <end position="101"/>
    </location>
</feature>
<protein>
    <submittedName>
        <fullName evidence="2">PilZ domain-containing protein</fullName>
    </submittedName>
</protein>
<evidence type="ECO:0000313" key="3">
    <source>
        <dbReference type="Proteomes" id="UP000282977"/>
    </source>
</evidence>
<evidence type="ECO:0000259" key="1">
    <source>
        <dbReference type="Pfam" id="PF07238"/>
    </source>
</evidence>
<gene>
    <name evidence="2" type="ORF">ENE74_06475</name>
</gene>
<name>A0A437J9A6_9SPHN</name>
<dbReference type="OrthoDB" id="9795572at2"/>